<evidence type="ECO:0000313" key="10">
    <source>
        <dbReference type="Proteomes" id="UP000054498"/>
    </source>
</evidence>
<evidence type="ECO:0000256" key="3">
    <source>
        <dbReference type="ARBA" id="ARBA00022679"/>
    </source>
</evidence>
<evidence type="ECO:0000256" key="7">
    <source>
        <dbReference type="SAM" id="MobiDB-lite"/>
    </source>
</evidence>
<dbReference type="AlphaFoldDB" id="A0A0D2LQ23"/>
<evidence type="ECO:0000256" key="5">
    <source>
        <dbReference type="ARBA" id="ARBA00022989"/>
    </source>
</evidence>
<dbReference type="InterPro" id="IPR056508">
    <property type="entry name" value="HPAT-like"/>
</dbReference>
<name>A0A0D2LQ23_9CHLO</name>
<dbReference type="GO" id="GO:0016757">
    <property type="term" value="F:glycosyltransferase activity"/>
    <property type="evidence" value="ECO:0007669"/>
    <property type="project" value="UniProtKB-KW"/>
</dbReference>
<comment type="subcellular location">
    <subcellularLocation>
        <location evidence="1">Membrane</location>
        <topology evidence="1">Single-pass membrane protein</topology>
    </subcellularLocation>
</comment>
<dbReference type="KEGG" id="mng:MNEG_15912"/>
<protein>
    <recommendedName>
        <fullName evidence="8">Hydroxyproline O-arabinosyltransferase-like domain-containing protein</fullName>
    </recommendedName>
</protein>
<feature type="compositionally biased region" description="Gly residues" evidence="7">
    <location>
        <begin position="72"/>
        <end position="99"/>
    </location>
</feature>
<keyword evidence="3" id="KW-0808">Transferase</keyword>
<dbReference type="PANTHER" id="PTHR31485">
    <property type="entry name" value="PEPTIDYL SERINE ALPHA-GALACTOSYLTRANSFERASE"/>
    <property type="match status" value="1"/>
</dbReference>
<keyword evidence="5" id="KW-1133">Transmembrane helix</keyword>
<evidence type="ECO:0000256" key="1">
    <source>
        <dbReference type="ARBA" id="ARBA00004167"/>
    </source>
</evidence>
<keyword evidence="4" id="KW-0812">Transmembrane</keyword>
<dbReference type="Pfam" id="PF23452">
    <property type="entry name" value="HPAT"/>
    <property type="match status" value="1"/>
</dbReference>
<sequence>MLLGFSSGILTGFIYQQHKQIGAGLSQTDASHPASRLGFDAAPPGPTGQQGEITKHGFQIVRHDFSSSSFSNGGGSSGSSGGAGGSSGASGSGSGGSQSTGGAPQSSSGDGSGGAGAGAITVGGPAVAAGAPVRTSRYSNSNKTALTRSDMKRIGGALQAAARRHGGDTIHTLFTSNGSPYQNIQGRIMYASYKLVQKMPGGEKLTGFTRILHRTTDDAVVGEVGGGF</sequence>
<evidence type="ECO:0000256" key="6">
    <source>
        <dbReference type="ARBA" id="ARBA00023136"/>
    </source>
</evidence>
<proteinExistence type="predicted"/>
<feature type="compositionally biased region" description="Low complexity" evidence="7">
    <location>
        <begin position="100"/>
        <end position="109"/>
    </location>
</feature>
<dbReference type="PANTHER" id="PTHR31485:SF17">
    <property type="match status" value="1"/>
</dbReference>
<dbReference type="EMBL" id="KK106004">
    <property type="protein sequence ID" value="KIY92051.1"/>
    <property type="molecule type" value="Genomic_DNA"/>
</dbReference>
<reference evidence="9 10" key="1">
    <citation type="journal article" date="2013" name="BMC Genomics">
        <title>Reconstruction of the lipid metabolism for the microalga Monoraphidium neglectum from its genome sequence reveals characteristics suitable for biofuel production.</title>
        <authorList>
            <person name="Bogen C."/>
            <person name="Al-Dilaimi A."/>
            <person name="Albersmeier A."/>
            <person name="Wichmann J."/>
            <person name="Grundmann M."/>
            <person name="Rupp O."/>
            <person name="Lauersen K.J."/>
            <person name="Blifernez-Klassen O."/>
            <person name="Kalinowski J."/>
            <person name="Goesmann A."/>
            <person name="Mussgnug J.H."/>
            <person name="Kruse O."/>
        </authorList>
    </citation>
    <scope>NUCLEOTIDE SEQUENCE [LARGE SCALE GENOMIC DNA]</scope>
    <source>
        <strain evidence="9 10">SAG 48.87</strain>
    </source>
</reference>
<feature type="region of interest" description="Disordered" evidence="7">
    <location>
        <begin position="25"/>
        <end position="52"/>
    </location>
</feature>
<dbReference type="InterPro" id="IPR044845">
    <property type="entry name" value="HPAT/SRGT1-like"/>
</dbReference>
<dbReference type="OrthoDB" id="2016014at2759"/>
<evidence type="ECO:0000256" key="2">
    <source>
        <dbReference type="ARBA" id="ARBA00022676"/>
    </source>
</evidence>
<keyword evidence="6" id="KW-0472">Membrane</keyword>
<dbReference type="RefSeq" id="XP_013891071.1">
    <property type="nucleotide sequence ID" value="XM_014035617.1"/>
</dbReference>
<accession>A0A0D2LQ23</accession>
<dbReference type="STRING" id="145388.A0A0D2LQ23"/>
<evidence type="ECO:0000256" key="4">
    <source>
        <dbReference type="ARBA" id="ARBA00022692"/>
    </source>
</evidence>
<dbReference type="Proteomes" id="UP000054498">
    <property type="component" value="Unassembled WGS sequence"/>
</dbReference>
<evidence type="ECO:0000259" key="8">
    <source>
        <dbReference type="Pfam" id="PF23452"/>
    </source>
</evidence>
<feature type="domain" description="Hydroxyproline O-arabinosyltransferase-like" evidence="8">
    <location>
        <begin position="171"/>
        <end position="224"/>
    </location>
</feature>
<feature type="region of interest" description="Disordered" evidence="7">
    <location>
        <begin position="65"/>
        <end position="117"/>
    </location>
</feature>
<keyword evidence="2" id="KW-0328">Glycosyltransferase</keyword>
<dbReference type="GO" id="GO:0016020">
    <property type="term" value="C:membrane"/>
    <property type="evidence" value="ECO:0007669"/>
    <property type="project" value="UniProtKB-SubCell"/>
</dbReference>
<dbReference type="GeneID" id="25733620"/>
<evidence type="ECO:0000313" key="9">
    <source>
        <dbReference type="EMBL" id="KIY92051.1"/>
    </source>
</evidence>
<keyword evidence="10" id="KW-1185">Reference proteome</keyword>
<organism evidence="9 10">
    <name type="scientific">Monoraphidium neglectum</name>
    <dbReference type="NCBI Taxonomy" id="145388"/>
    <lineage>
        <taxon>Eukaryota</taxon>
        <taxon>Viridiplantae</taxon>
        <taxon>Chlorophyta</taxon>
        <taxon>core chlorophytes</taxon>
        <taxon>Chlorophyceae</taxon>
        <taxon>CS clade</taxon>
        <taxon>Sphaeropleales</taxon>
        <taxon>Selenastraceae</taxon>
        <taxon>Monoraphidium</taxon>
    </lineage>
</organism>
<gene>
    <name evidence="9" type="ORF">MNEG_15912</name>
</gene>